<evidence type="ECO:0000256" key="2">
    <source>
        <dbReference type="SAM" id="MobiDB-lite"/>
    </source>
</evidence>
<proteinExistence type="predicted"/>
<dbReference type="RefSeq" id="XP_062770394.1">
    <property type="nucleotide sequence ID" value="XM_062907445.1"/>
</dbReference>
<feature type="region of interest" description="Disordered" evidence="2">
    <location>
        <begin position="17"/>
        <end position="39"/>
    </location>
</feature>
<keyword evidence="1" id="KW-0175">Coiled coil</keyword>
<keyword evidence="4" id="KW-1185">Reference proteome</keyword>
<comment type="caution">
    <text evidence="3">The sequence shown here is derived from an EMBL/GenBank/DDBJ whole genome shotgun (WGS) entry which is preliminary data.</text>
</comment>
<protein>
    <recommendedName>
        <fullName evidence="5">BZIP domain-containing protein</fullName>
    </recommendedName>
</protein>
<evidence type="ECO:0000256" key="1">
    <source>
        <dbReference type="SAM" id="Coils"/>
    </source>
</evidence>
<gene>
    <name evidence="3" type="ORF">QC763_108575</name>
</gene>
<dbReference type="GeneID" id="87927788"/>
<feature type="coiled-coil region" evidence="1">
    <location>
        <begin position="105"/>
        <end position="132"/>
    </location>
</feature>
<organism evidence="3 4">
    <name type="scientific">Podospora pseudopauciseta</name>
    <dbReference type="NCBI Taxonomy" id="2093780"/>
    <lineage>
        <taxon>Eukaryota</taxon>
        <taxon>Fungi</taxon>
        <taxon>Dikarya</taxon>
        <taxon>Ascomycota</taxon>
        <taxon>Pezizomycotina</taxon>
        <taxon>Sordariomycetes</taxon>
        <taxon>Sordariomycetidae</taxon>
        <taxon>Sordariales</taxon>
        <taxon>Podosporaceae</taxon>
        <taxon>Podospora</taxon>
    </lineage>
</organism>
<evidence type="ECO:0008006" key="5">
    <source>
        <dbReference type="Google" id="ProtNLM"/>
    </source>
</evidence>
<sequence>MAIMAKERRTRNLRVKEPRPSCNRRRQSTKIDKGLSKRDAKLKRRTKYLKEAIKKNRRLTEHLNEQLTRLTPTIEQANTHLPDTSQINSEMRNLSNGMGVLLGGMAEYKEGMQQLGDEMQIAEHNLELFSETVRRLFDNGTEALMDDFQPFKRDFGVIYRLTEAIRQRMQKSDVGRGISRPVDRLFGCMSILRRCLDDSMETRLKNFEGRKTNQLSNRLSSFVTREEGACKVGGGNGRQRPGRDRYSQPIHMHLLFIPTHHTTHSQDHTPKSAQ</sequence>
<evidence type="ECO:0000313" key="3">
    <source>
        <dbReference type="EMBL" id="KAK4673072.1"/>
    </source>
</evidence>
<feature type="compositionally biased region" description="Basic and acidic residues" evidence="2">
    <location>
        <begin position="29"/>
        <end position="39"/>
    </location>
</feature>
<dbReference type="Proteomes" id="UP001326199">
    <property type="component" value="Unassembled WGS sequence"/>
</dbReference>
<name>A0ABR0HYY1_9PEZI</name>
<accession>A0ABR0HYY1</accession>
<reference evidence="3 4" key="1">
    <citation type="journal article" date="2023" name="bioRxiv">
        <title>High-quality genome assemblies of four members of thePodospora anserinaspecies complex.</title>
        <authorList>
            <person name="Ament-Velasquez S.L."/>
            <person name="Vogan A.A."/>
            <person name="Wallerman O."/>
            <person name="Hartmann F."/>
            <person name="Gautier V."/>
            <person name="Silar P."/>
            <person name="Giraud T."/>
            <person name="Johannesson H."/>
        </authorList>
    </citation>
    <scope>NUCLEOTIDE SEQUENCE [LARGE SCALE GENOMIC DNA]</scope>
    <source>
        <strain evidence="3 4">CBS 411.78</strain>
    </source>
</reference>
<evidence type="ECO:0000313" key="4">
    <source>
        <dbReference type="Proteomes" id="UP001326199"/>
    </source>
</evidence>
<dbReference type="EMBL" id="JAFFHB010000001">
    <property type="protein sequence ID" value="KAK4673072.1"/>
    <property type="molecule type" value="Genomic_DNA"/>
</dbReference>